<dbReference type="InterPro" id="IPR007433">
    <property type="entry name" value="DUF481"/>
</dbReference>
<accession>A0A1W1CHY0</accession>
<proteinExistence type="predicted"/>
<gene>
    <name evidence="1" type="ORF">MNB_SM-5-765</name>
</gene>
<sequence>MKKIILSTVAVATVTLALQAAEKDAKKDPDALVTHTELGYMQTDGNTKTKTFNLDSLLKKAWGKHHTSLELSGQYGSADDVENKKQYLIEGNYDYAFTKHFAFNYLIGYKSDIYSGFDYQAYTGPGAKYQAIKNDKQELSFTANILYNQDKYYPSEDTNSYSGYRAEGAYKLNVKKDLTFIQNLSIRGDFDESDNYFATSKTALISKISDIFSAGLSYKVNYVNTPVAGKKNKDTTLTANLIMDY</sequence>
<evidence type="ECO:0000313" key="1">
    <source>
        <dbReference type="EMBL" id="SFV65312.1"/>
    </source>
</evidence>
<name>A0A1W1CHY0_9ZZZZ</name>
<organism evidence="1">
    <name type="scientific">hydrothermal vent metagenome</name>
    <dbReference type="NCBI Taxonomy" id="652676"/>
    <lineage>
        <taxon>unclassified sequences</taxon>
        <taxon>metagenomes</taxon>
        <taxon>ecological metagenomes</taxon>
    </lineage>
</organism>
<reference evidence="1" key="1">
    <citation type="submission" date="2016-10" db="EMBL/GenBank/DDBJ databases">
        <authorList>
            <person name="de Groot N.N."/>
        </authorList>
    </citation>
    <scope>NUCLEOTIDE SEQUENCE</scope>
</reference>
<dbReference type="AlphaFoldDB" id="A0A1W1CHY0"/>
<dbReference type="EMBL" id="FPHH01000086">
    <property type="protein sequence ID" value="SFV65312.1"/>
    <property type="molecule type" value="Genomic_DNA"/>
</dbReference>
<dbReference type="Pfam" id="PF04338">
    <property type="entry name" value="DUF481"/>
    <property type="match status" value="1"/>
</dbReference>
<protein>
    <submittedName>
        <fullName evidence="1">Uncharacterized protein</fullName>
    </submittedName>
</protein>